<accession>A0A8S5LWK6</accession>
<feature type="transmembrane region" description="Helical" evidence="1">
    <location>
        <begin position="82"/>
        <end position="100"/>
    </location>
</feature>
<keyword evidence="1" id="KW-0472">Membrane</keyword>
<proteinExistence type="predicted"/>
<sequence>MPMEEAEITKWISAIEQRSKSNSHRLEALERHTEAVNTLATSVAVMSERVETTGEKVDGLCADVQELKSEPGKRWKSVVERVIYIVVAAVVGFILARLGLG</sequence>
<protein>
    <submittedName>
        <fullName evidence="2">Type II secretion system, protein F</fullName>
    </submittedName>
</protein>
<name>A0A8S5LWK6_9CAUD</name>
<reference evidence="2" key="1">
    <citation type="journal article" date="2021" name="Proc. Natl. Acad. Sci. U.S.A.">
        <title>A Catalog of Tens of Thousands of Viruses from Human Metagenomes Reveals Hidden Associations with Chronic Diseases.</title>
        <authorList>
            <person name="Tisza M.J."/>
            <person name="Buck C.B."/>
        </authorList>
    </citation>
    <scope>NUCLEOTIDE SEQUENCE</scope>
    <source>
        <strain evidence="2">Ct3pR10</strain>
    </source>
</reference>
<evidence type="ECO:0000256" key="1">
    <source>
        <dbReference type="SAM" id="Phobius"/>
    </source>
</evidence>
<organism evidence="2">
    <name type="scientific">Siphoviridae sp. ct3pR10</name>
    <dbReference type="NCBI Taxonomy" id="2826284"/>
    <lineage>
        <taxon>Viruses</taxon>
        <taxon>Duplodnaviria</taxon>
        <taxon>Heunggongvirae</taxon>
        <taxon>Uroviricota</taxon>
        <taxon>Caudoviricetes</taxon>
    </lineage>
</organism>
<evidence type="ECO:0000313" key="2">
    <source>
        <dbReference type="EMBL" id="DAD74406.1"/>
    </source>
</evidence>
<dbReference type="EMBL" id="BK014759">
    <property type="protein sequence ID" value="DAD74406.1"/>
    <property type="molecule type" value="Genomic_DNA"/>
</dbReference>
<keyword evidence="1" id="KW-1133">Transmembrane helix</keyword>
<keyword evidence="1" id="KW-0812">Transmembrane</keyword>